<accession>A0ABD1LUU2</accession>
<evidence type="ECO:0000256" key="2">
    <source>
        <dbReference type="ARBA" id="ARBA00022723"/>
    </source>
</evidence>
<dbReference type="InterPro" id="IPR044604">
    <property type="entry name" value="FLZ12/13/14"/>
</dbReference>
<gene>
    <name evidence="6" type="ORF">Fmac_020728</name>
</gene>
<evidence type="ECO:0000313" key="6">
    <source>
        <dbReference type="EMBL" id="KAL2327301.1"/>
    </source>
</evidence>
<dbReference type="AlphaFoldDB" id="A0ABD1LUU2"/>
<evidence type="ECO:0000256" key="4">
    <source>
        <dbReference type="PROSITE-ProRule" id="PRU01131"/>
    </source>
</evidence>
<reference evidence="6 7" key="1">
    <citation type="submission" date="2024-08" db="EMBL/GenBank/DDBJ databases">
        <title>Insights into the chromosomal genome structure of Flemingia macrophylla.</title>
        <authorList>
            <person name="Ding Y."/>
            <person name="Zhao Y."/>
            <person name="Bi W."/>
            <person name="Wu M."/>
            <person name="Zhao G."/>
            <person name="Gong Y."/>
            <person name="Li W."/>
            <person name="Zhang P."/>
        </authorList>
    </citation>
    <scope>NUCLEOTIDE SEQUENCE [LARGE SCALE GENOMIC DNA]</scope>
    <source>
        <strain evidence="6">DYQJB</strain>
        <tissue evidence="6">Leaf</tissue>
    </source>
</reference>
<keyword evidence="3" id="KW-0863">Zinc-finger</keyword>
<evidence type="ECO:0000259" key="5">
    <source>
        <dbReference type="PROSITE" id="PS51795"/>
    </source>
</evidence>
<dbReference type="PANTHER" id="PTHR47208:SF8">
    <property type="entry name" value="DUF581 FAMILY PROTEIN"/>
    <property type="match status" value="1"/>
</dbReference>
<evidence type="ECO:0000256" key="1">
    <source>
        <dbReference type="ARBA" id="ARBA00009374"/>
    </source>
</evidence>
<comment type="similarity">
    <text evidence="1">Belongs to the FLZ family.</text>
</comment>
<dbReference type="GO" id="GO:0008270">
    <property type="term" value="F:zinc ion binding"/>
    <property type="evidence" value="ECO:0007669"/>
    <property type="project" value="UniProtKB-KW"/>
</dbReference>
<evidence type="ECO:0000313" key="7">
    <source>
        <dbReference type="Proteomes" id="UP001603857"/>
    </source>
</evidence>
<feature type="zinc finger region" description="FLZ-type" evidence="4">
    <location>
        <begin position="165"/>
        <end position="208"/>
    </location>
</feature>
<dbReference type="Pfam" id="PF04570">
    <property type="entry name" value="zf-FLZ"/>
    <property type="match status" value="1"/>
</dbReference>
<dbReference type="Proteomes" id="UP001603857">
    <property type="component" value="Unassembled WGS sequence"/>
</dbReference>
<name>A0ABD1LUU2_9FABA</name>
<comment type="caution">
    <text evidence="6">The sequence shown here is derived from an EMBL/GenBank/DDBJ whole genome shotgun (WGS) entry which is preliminary data.</text>
</comment>
<keyword evidence="3" id="KW-0862">Zinc</keyword>
<evidence type="ECO:0000256" key="3">
    <source>
        <dbReference type="ARBA" id="ARBA00022771"/>
    </source>
</evidence>
<dbReference type="InterPro" id="IPR007650">
    <property type="entry name" value="Zf-FLZ_dom"/>
</dbReference>
<feature type="domain" description="FLZ-type" evidence="5">
    <location>
        <begin position="165"/>
        <end position="208"/>
    </location>
</feature>
<dbReference type="PROSITE" id="PS51795">
    <property type="entry name" value="ZF_FLZ"/>
    <property type="match status" value="1"/>
</dbReference>
<dbReference type="PANTHER" id="PTHR47208">
    <property type="entry name" value="OS02G0174800 PROTEIN"/>
    <property type="match status" value="1"/>
</dbReference>
<sequence>MLGKRPQPLIGKISELFVSGGALLDAIGSPRSPFDMNLKMHSPKGPTKSYDLGLGGVGLGIVVALHKSEEHLHEVPPKHALCTSNFNRSSPLQQIPLATSEDYTYVTYHVPNKKTITKVYYDGGDAGTLTHGYYCNINNINNSNKKTDSVNNNVVGDEPSYPTSGFLSSCHLCRKNLHGEDIYMYRGEKAFCSNECRSRQIMMDERKEQCRSEASSGSVELSSSPYTRDRMFSTGIVAL</sequence>
<proteinExistence type="inferred from homology"/>
<organism evidence="6 7">
    <name type="scientific">Flemingia macrophylla</name>
    <dbReference type="NCBI Taxonomy" id="520843"/>
    <lineage>
        <taxon>Eukaryota</taxon>
        <taxon>Viridiplantae</taxon>
        <taxon>Streptophyta</taxon>
        <taxon>Embryophyta</taxon>
        <taxon>Tracheophyta</taxon>
        <taxon>Spermatophyta</taxon>
        <taxon>Magnoliopsida</taxon>
        <taxon>eudicotyledons</taxon>
        <taxon>Gunneridae</taxon>
        <taxon>Pentapetalae</taxon>
        <taxon>rosids</taxon>
        <taxon>fabids</taxon>
        <taxon>Fabales</taxon>
        <taxon>Fabaceae</taxon>
        <taxon>Papilionoideae</taxon>
        <taxon>50 kb inversion clade</taxon>
        <taxon>NPAAA clade</taxon>
        <taxon>indigoferoid/millettioid clade</taxon>
        <taxon>Phaseoleae</taxon>
        <taxon>Flemingia</taxon>
    </lineage>
</organism>
<dbReference type="EMBL" id="JBGMDY010000007">
    <property type="protein sequence ID" value="KAL2327301.1"/>
    <property type="molecule type" value="Genomic_DNA"/>
</dbReference>
<protein>
    <recommendedName>
        <fullName evidence="5">FLZ-type domain-containing protein</fullName>
    </recommendedName>
</protein>
<keyword evidence="2" id="KW-0479">Metal-binding</keyword>
<keyword evidence="7" id="KW-1185">Reference proteome</keyword>